<proteinExistence type="predicted"/>
<reference evidence="1 2" key="1">
    <citation type="submission" date="2023-08" db="EMBL/GenBank/DDBJ databases">
        <title>Pathogen: clinical or host-associated sample.</title>
        <authorList>
            <person name="Hergert J."/>
            <person name="Casey R."/>
            <person name="Wagner J."/>
            <person name="Young E.L."/>
            <person name="Oakeson K.F."/>
        </authorList>
    </citation>
    <scope>NUCLEOTIDE SEQUENCE [LARGE SCALE GENOMIC DNA]</scope>
    <source>
        <strain evidence="1 2">1760953</strain>
    </source>
</reference>
<keyword evidence="2" id="KW-1185">Reference proteome</keyword>
<organism evidence="1 2">
    <name type="scientific">Shinella sumterensis</name>
    <dbReference type="NCBI Taxonomy" id="1967501"/>
    <lineage>
        <taxon>Bacteria</taxon>
        <taxon>Pseudomonadati</taxon>
        <taxon>Pseudomonadota</taxon>
        <taxon>Alphaproteobacteria</taxon>
        <taxon>Hyphomicrobiales</taxon>
        <taxon>Rhizobiaceae</taxon>
        <taxon>Shinella</taxon>
    </lineage>
</organism>
<gene>
    <name evidence="1" type="ORF">Q9313_06315</name>
</gene>
<dbReference type="InterPro" id="IPR008861">
    <property type="entry name" value="GpX-like"/>
</dbReference>
<protein>
    <submittedName>
        <fullName evidence="1">Tail protein X</fullName>
    </submittedName>
</protein>
<sequence length="70" mass="7555">MPSTYITKAGQTVDLVCRDFYGRTRSTTEIVLDANPGIGALGPVLPIGTALVLPDIDTRPAARELVKLWE</sequence>
<dbReference type="RefSeq" id="WP_306038292.1">
    <property type="nucleotide sequence ID" value="NZ_CP132302.1"/>
</dbReference>
<dbReference type="Pfam" id="PF05489">
    <property type="entry name" value="Phage_tail_X"/>
    <property type="match status" value="1"/>
</dbReference>
<accession>A0AA50H912</accession>
<evidence type="ECO:0000313" key="1">
    <source>
        <dbReference type="EMBL" id="WLR98641.1"/>
    </source>
</evidence>
<dbReference type="AlphaFoldDB" id="A0AA50H912"/>
<dbReference type="EMBL" id="CP132302">
    <property type="protein sequence ID" value="WLR98641.1"/>
    <property type="molecule type" value="Genomic_DNA"/>
</dbReference>
<dbReference type="Proteomes" id="UP001234585">
    <property type="component" value="Chromosome"/>
</dbReference>
<evidence type="ECO:0000313" key="2">
    <source>
        <dbReference type="Proteomes" id="UP001234585"/>
    </source>
</evidence>
<name>A0AA50H912_9HYPH</name>